<comment type="caution">
    <text evidence="1">The sequence shown here is derived from an EMBL/GenBank/DDBJ whole genome shotgun (WGS) entry which is preliminary data.</text>
</comment>
<keyword evidence="2" id="KW-1185">Reference proteome</keyword>
<evidence type="ECO:0000313" key="1">
    <source>
        <dbReference type="EMBL" id="MBU8874766.1"/>
    </source>
</evidence>
<protein>
    <submittedName>
        <fullName evidence="1">Uncharacterized protein</fullName>
    </submittedName>
</protein>
<organism evidence="1 2">
    <name type="scientific">Reyranella humidisoli</name>
    <dbReference type="NCBI Taxonomy" id="2849149"/>
    <lineage>
        <taxon>Bacteria</taxon>
        <taxon>Pseudomonadati</taxon>
        <taxon>Pseudomonadota</taxon>
        <taxon>Alphaproteobacteria</taxon>
        <taxon>Hyphomicrobiales</taxon>
        <taxon>Reyranellaceae</taxon>
        <taxon>Reyranella</taxon>
    </lineage>
</organism>
<evidence type="ECO:0000313" key="2">
    <source>
        <dbReference type="Proteomes" id="UP000727907"/>
    </source>
</evidence>
<dbReference type="EMBL" id="JAHOPB010000001">
    <property type="protein sequence ID" value="MBU8874766.1"/>
    <property type="molecule type" value="Genomic_DNA"/>
</dbReference>
<sequence>MNELAAPRLHIAPMSATTIEKVRELELLVATLSQLSIPTDHAFHAGVYARTVMVPAGAVITGVLIKIPTLLIVNGDAVLHTERGPVEVHGYNVIPAAAGRKQALVAITDTHLTMIFATAARDIDAAEREFTDETDMLMSRKEA</sequence>
<dbReference type="RefSeq" id="WP_216960853.1">
    <property type="nucleotide sequence ID" value="NZ_JAHOPB010000001.1"/>
</dbReference>
<gene>
    <name evidence="1" type="ORF">KQ910_13405</name>
</gene>
<dbReference type="Proteomes" id="UP000727907">
    <property type="component" value="Unassembled WGS sequence"/>
</dbReference>
<reference evidence="1 2" key="1">
    <citation type="submission" date="2021-06" db="EMBL/GenBank/DDBJ databases">
        <authorList>
            <person name="Lee D.H."/>
        </authorList>
    </citation>
    <scope>NUCLEOTIDE SEQUENCE [LARGE SCALE GENOMIC DNA]</scope>
    <source>
        <strain evidence="1 2">MMS21-HV4-11</strain>
    </source>
</reference>
<name>A0ABS6IJJ3_9HYPH</name>
<proteinExistence type="predicted"/>
<accession>A0ABS6IJJ3</accession>